<dbReference type="GO" id="GO:0003677">
    <property type="term" value="F:DNA binding"/>
    <property type="evidence" value="ECO:0007669"/>
    <property type="project" value="InterPro"/>
</dbReference>
<sequence length="299" mass="35021">MLTAALEFRQVFPRFSTCDANYLWLHEVEDWRRAEEVCKFLEIFREVTDSISRTKYPTANMFLPEVWKIKEALNEKSRDENRYMQYVEMKRKEKCDKYWGEYNLLMAIAAVLDPRYKMTFIKFCFPKIYDEVESKKNIELVSGSLLEVYKEYVLNHALHCSNVTKESSVVGEGVYIYEVNLESQFDVIGWWKWNNLKYIILSKMVVDILSIPITTVASEAAFSTGGRVIDPYRASLSTKTVEALICGGDWIRSLYGVKEVYTRTTEEVREIELPQYVCNTDKLKEQIVTFVVTAWEIPV</sequence>
<comment type="caution">
    <text evidence="3">The sequence shown here is derived from an EMBL/GenBank/DDBJ whole genome shotgun (WGS) entry which is preliminary data.</text>
</comment>
<proteinExistence type="predicted"/>
<dbReference type="SUPFAM" id="SSF53098">
    <property type="entry name" value="Ribonuclease H-like"/>
    <property type="match status" value="1"/>
</dbReference>
<dbReference type="Pfam" id="PF14372">
    <property type="entry name" value="hAT-like_RNase-H"/>
    <property type="match status" value="1"/>
</dbReference>
<evidence type="ECO:0000259" key="1">
    <source>
        <dbReference type="Pfam" id="PF05699"/>
    </source>
</evidence>
<dbReference type="PANTHER" id="PTHR23272:SF182">
    <property type="entry name" value="OS09G0381850 PROTEIN"/>
    <property type="match status" value="1"/>
</dbReference>
<accession>A0AA88S0Q5</accession>
<organism evidence="3 4">
    <name type="scientific">Escallonia rubra</name>
    <dbReference type="NCBI Taxonomy" id="112253"/>
    <lineage>
        <taxon>Eukaryota</taxon>
        <taxon>Viridiplantae</taxon>
        <taxon>Streptophyta</taxon>
        <taxon>Embryophyta</taxon>
        <taxon>Tracheophyta</taxon>
        <taxon>Spermatophyta</taxon>
        <taxon>Magnoliopsida</taxon>
        <taxon>eudicotyledons</taxon>
        <taxon>Gunneridae</taxon>
        <taxon>Pentapetalae</taxon>
        <taxon>asterids</taxon>
        <taxon>campanulids</taxon>
        <taxon>Escalloniales</taxon>
        <taxon>Escalloniaceae</taxon>
        <taxon>Escallonia</taxon>
    </lineage>
</organism>
<gene>
    <name evidence="3" type="ORF">RJ640_008981</name>
</gene>
<dbReference type="InterPro" id="IPR012337">
    <property type="entry name" value="RNaseH-like_sf"/>
</dbReference>
<evidence type="ECO:0000259" key="2">
    <source>
        <dbReference type="Pfam" id="PF14372"/>
    </source>
</evidence>
<reference evidence="3" key="1">
    <citation type="submission" date="2022-12" db="EMBL/GenBank/DDBJ databases">
        <title>Draft genome assemblies for two species of Escallonia (Escalloniales).</title>
        <authorList>
            <person name="Chanderbali A."/>
            <person name="Dervinis C."/>
            <person name="Anghel I."/>
            <person name="Soltis D."/>
            <person name="Soltis P."/>
            <person name="Zapata F."/>
        </authorList>
    </citation>
    <scope>NUCLEOTIDE SEQUENCE</scope>
    <source>
        <strain evidence="3">UCBG92.1500</strain>
        <tissue evidence="3">Leaf</tissue>
    </source>
</reference>
<dbReference type="InterPro" id="IPR025525">
    <property type="entry name" value="hAT-like_transposase_RNase-H"/>
</dbReference>
<feature type="domain" description="HAT C-terminal dimerisation" evidence="1">
    <location>
        <begin position="175"/>
        <end position="251"/>
    </location>
</feature>
<dbReference type="AlphaFoldDB" id="A0AA88S0Q5"/>
<protein>
    <submittedName>
        <fullName evidence="3">Uncharacterized protein</fullName>
    </submittedName>
</protein>
<evidence type="ECO:0000313" key="4">
    <source>
        <dbReference type="Proteomes" id="UP001187471"/>
    </source>
</evidence>
<evidence type="ECO:0000313" key="3">
    <source>
        <dbReference type="EMBL" id="KAK2993380.1"/>
    </source>
</evidence>
<name>A0AA88S0Q5_9ASTE</name>
<dbReference type="EMBL" id="JAVXUO010000322">
    <property type="protein sequence ID" value="KAK2993380.1"/>
    <property type="molecule type" value="Genomic_DNA"/>
</dbReference>
<feature type="domain" description="hAT-like transposase RNase-H fold" evidence="2">
    <location>
        <begin position="52"/>
        <end position="152"/>
    </location>
</feature>
<dbReference type="GO" id="GO:0046983">
    <property type="term" value="F:protein dimerization activity"/>
    <property type="evidence" value="ECO:0007669"/>
    <property type="project" value="InterPro"/>
</dbReference>
<dbReference type="InterPro" id="IPR008906">
    <property type="entry name" value="HATC_C_dom"/>
</dbReference>
<dbReference type="PANTHER" id="PTHR23272">
    <property type="entry name" value="BED FINGER-RELATED"/>
    <property type="match status" value="1"/>
</dbReference>
<dbReference type="Pfam" id="PF05699">
    <property type="entry name" value="Dimer_Tnp_hAT"/>
    <property type="match status" value="1"/>
</dbReference>
<keyword evidence="4" id="KW-1185">Reference proteome</keyword>
<dbReference type="Proteomes" id="UP001187471">
    <property type="component" value="Unassembled WGS sequence"/>
</dbReference>